<comment type="caution">
    <text evidence="4">The sequence shown here is derived from an EMBL/GenBank/DDBJ whole genome shotgun (WGS) entry which is preliminary data.</text>
</comment>
<dbReference type="Pfam" id="PF00196">
    <property type="entry name" value="GerE"/>
    <property type="match status" value="1"/>
</dbReference>
<dbReference type="PANTHER" id="PTHR16305">
    <property type="entry name" value="TESTICULAR SOLUBLE ADENYLYL CYCLASE"/>
    <property type="match status" value="1"/>
</dbReference>
<evidence type="ECO:0000313" key="4">
    <source>
        <dbReference type="EMBL" id="GAA1965336.1"/>
    </source>
</evidence>
<dbReference type="InterPro" id="IPR016032">
    <property type="entry name" value="Sig_transdc_resp-reg_C-effctor"/>
</dbReference>
<dbReference type="SUPFAM" id="SSF52540">
    <property type="entry name" value="P-loop containing nucleoside triphosphate hydrolases"/>
    <property type="match status" value="1"/>
</dbReference>
<proteinExistence type="predicted"/>
<feature type="domain" description="HTH luxR-type" evidence="3">
    <location>
        <begin position="890"/>
        <end position="955"/>
    </location>
</feature>
<dbReference type="Gene3D" id="1.10.10.10">
    <property type="entry name" value="Winged helix-like DNA-binding domain superfamily/Winged helix DNA-binding domain"/>
    <property type="match status" value="1"/>
</dbReference>
<name>A0ABP5CMW4_9MICO</name>
<dbReference type="SMART" id="SM00421">
    <property type="entry name" value="HTH_LUXR"/>
    <property type="match status" value="1"/>
</dbReference>
<organism evidence="4 5">
    <name type="scientific">Microbacterium deminutum</name>
    <dbReference type="NCBI Taxonomy" id="344164"/>
    <lineage>
        <taxon>Bacteria</taxon>
        <taxon>Bacillati</taxon>
        <taxon>Actinomycetota</taxon>
        <taxon>Actinomycetes</taxon>
        <taxon>Micrococcales</taxon>
        <taxon>Microbacteriaceae</taxon>
        <taxon>Microbacterium</taxon>
    </lineage>
</organism>
<evidence type="ECO:0000256" key="2">
    <source>
        <dbReference type="ARBA" id="ARBA00022840"/>
    </source>
</evidence>
<keyword evidence="2" id="KW-0067">ATP-binding</keyword>
<keyword evidence="1" id="KW-0547">Nucleotide-binding</keyword>
<dbReference type="InterPro" id="IPR000792">
    <property type="entry name" value="Tscrpt_reg_LuxR_C"/>
</dbReference>
<gene>
    <name evidence="4" type="ORF">GCM10009776_30240</name>
</gene>
<dbReference type="CDD" id="cd00009">
    <property type="entry name" value="AAA"/>
    <property type="match status" value="1"/>
</dbReference>
<dbReference type="EMBL" id="BAAAOG010000007">
    <property type="protein sequence ID" value="GAA1965336.1"/>
    <property type="molecule type" value="Genomic_DNA"/>
</dbReference>
<dbReference type="CDD" id="cd06170">
    <property type="entry name" value="LuxR_C_like"/>
    <property type="match status" value="1"/>
</dbReference>
<dbReference type="PANTHER" id="PTHR16305:SF28">
    <property type="entry name" value="GUANYLATE CYCLASE DOMAIN-CONTAINING PROTEIN"/>
    <property type="match status" value="1"/>
</dbReference>
<dbReference type="PROSITE" id="PS00622">
    <property type="entry name" value="HTH_LUXR_1"/>
    <property type="match status" value="1"/>
</dbReference>
<evidence type="ECO:0000313" key="5">
    <source>
        <dbReference type="Proteomes" id="UP001499933"/>
    </source>
</evidence>
<accession>A0ABP5CMW4</accession>
<evidence type="ECO:0000259" key="3">
    <source>
        <dbReference type="PROSITE" id="PS50043"/>
    </source>
</evidence>
<dbReference type="InterPro" id="IPR036388">
    <property type="entry name" value="WH-like_DNA-bd_sf"/>
</dbReference>
<keyword evidence="5" id="KW-1185">Reference proteome</keyword>
<dbReference type="Gene3D" id="3.40.50.300">
    <property type="entry name" value="P-loop containing nucleotide triphosphate hydrolases"/>
    <property type="match status" value="1"/>
</dbReference>
<dbReference type="SUPFAM" id="SSF46894">
    <property type="entry name" value="C-terminal effector domain of the bipartite response regulators"/>
    <property type="match status" value="1"/>
</dbReference>
<reference evidence="5" key="1">
    <citation type="journal article" date="2019" name="Int. J. Syst. Evol. Microbiol.">
        <title>The Global Catalogue of Microorganisms (GCM) 10K type strain sequencing project: providing services to taxonomists for standard genome sequencing and annotation.</title>
        <authorList>
            <consortium name="The Broad Institute Genomics Platform"/>
            <consortium name="The Broad Institute Genome Sequencing Center for Infectious Disease"/>
            <person name="Wu L."/>
            <person name="Ma J."/>
        </authorList>
    </citation>
    <scope>NUCLEOTIDE SEQUENCE [LARGE SCALE GENOMIC DNA]</scope>
    <source>
        <strain evidence="5">JCM 14901</strain>
    </source>
</reference>
<evidence type="ECO:0000256" key="1">
    <source>
        <dbReference type="ARBA" id="ARBA00022741"/>
    </source>
</evidence>
<dbReference type="InterPro" id="IPR027417">
    <property type="entry name" value="P-loop_NTPase"/>
</dbReference>
<dbReference type="Proteomes" id="UP001499933">
    <property type="component" value="Unassembled WGS sequence"/>
</dbReference>
<dbReference type="RefSeq" id="WP_344096126.1">
    <property type="nucleotide sequence ID" value="NZ_BAAAOG010000007.1"/>
</dbReference>
<dbReference type="Pfam" id="PF13191">
    <property type="entry name" value="AAA_16"/>
    <property type="match status" value="1"/>
</dbReference>
<sequence length="960" mass="103183">MNSQAERPAAVVGRDEVRERIAAALTGPNGEGAGTVVITGPAGVGKTVLAQDVIRAHPHARAFVGAGLPLSTVSVPFLLFRSMLRATGADGSIDFDEPASRVLVAIDHWIDELASESRVVLVLDDLQWVDPATLDVVLYLMAGSPDRPLSIIATVRDELFSSSRAVDQWISNIRRMPRCTSIALGPLDRAGTEDQIAAVLGTRPHQSLVEDVFAHTRGFPYLTALVVAGLDPQVRRLPDTMPADLVDAVELSTRGLDSDVVTMLRVMALAGRPMTGDQLRELLLAGGAMQDVDSGLMDVRLAEASTAGTITTRDGRTYWFQHPLAAEVLDSQLSDGERAFWHAAFVRVGEHADPDAQGFEDIGRIADHAAASGSPSDAYRWSLIAFRRATESGADAQSLRFVERALSLHAAVPVVSESEEVLLHAVRLAARACAAHQREVDVIDRLLATVDELDVLERAELSARRMILIAALQRGEPEPQQIDALLGLTARHRTSWQHAYALALASMWMPEADRAAAAIAEACECAERSGNDLAIAWSLAAGVDFAMVMKDDETALHLAPRAIAAALRAPDGLAHNVAALAAAVAAFGEDTVGFAETLKQSRLSAVGILPHVHTSWLAIQEARCWFQLGRWKECAAALRFTIGEHTGAIIDMTGRAIAGRLATRQGRFSDADGHFARLAELRAETKNILSDAHLGLAELLIERGALLEAARTLASVNERALNLDRVRFQFTAMRTLADARALRCESPAQEVETLVEALAFAAAPPSGPRWAYPRLSPLGEDALARLHRAEGARAASDSDAAERWIEAADACRAVAWPWEEAYACRRAVEALLLAGRPDRRAAAPVLRRGLEIAVGLGAMPIERVLRDLARYARIPVAVGLPDDAPTSPGNEASIEGLTPRESEIVELVAAGRTYHEIADELFVSEKTVSSHISNILRKTGAANRVELARLASEVRLPTSG</sequence>
<dbReference type="PROSITE" id="PS50043">
    <property type="entry name" value="HTH_LUXR_2"/>
    <property type="match status" value="1"/>
</dbReference>
<dbReference type="InterPro" id="IPR041664">
    <property type="entry name" value="AAA_16"/>
</dbReference>
<dbReference type="PRINTS" id="PR00038">
    <property type="entry name" value="HTHLUXR"/>
</dbReference>
<protein>
    <submittedName>
        <fullName evidence="4">LuxR family transcriptional regulator</fullName>
    </submittedName>
</protein>